<dbReference type="GO" id="GO:0050660">
    <property type="term" value="F:flavin adenine dinucleotide binding"/>
    <property type="evidence" value="ECO:0007669"/>
    <property type="project" value="InterPro"/>
</dbReference>
<sequence length="459" mass="52115">MIGHLFKSTSRIAFSLVPYRLPCLIHERMIHVAVIGAGAGGLCAGRYLSGQPDVFSTVIYEQTSGVGGTWVYNEKTGVDDNGLPVHSSMYRNLRTNLPKQVMTFPDFQFPDDVSSYLTHSQVQQYLEDYADHFSVRDLIQFNTQVVRVTPLVENTKEKWEVTVKDLKTKDETTSIFDAVVVCNGHYFEPKIPPIPGIEKFPGLVMHSHEYRYPEAFEGKKVVLLGAAASGVDISIDLQNSAQAVYLSHHGKQFTCKLPDNLEQHQDIKEVFANGKVLFQDGQTRQADCIVFCTGYNFSFPFLTDDCNITVKDNRITHLYKHLFNINHPSMSFIGLGIRICPFPQFSLQAQLVLSVLSGKASLPSKEEMLSEEEKDFEAKMLEWKNKTHYAHFLGSQQWDYNNELAELAKCDRMHPIVQNLYEYTWSFRVNDLLGYKDKEFKATSNSTWVDVDQSDSITG</sequence>
<dbReference type="GeneID" id="116289793"/>
<keyword evidence="6 8" id="KW-0560">Oxidoreductase</keyword>
<dbReference type="PIRSF" id="PIRSF000332">
    <property type="entry name" value="FMO"/>
    <property type="match status" value="1"/>
</dbReference>
<dbReference type="InterPro" id="IPR000960">
    <property type="entry name" value="Flavin_mOase"/>
</dbReference>
<evidence type="ECO:0000313" key="9">
    <source>
        <dbReference type="Proteomes" id="UP000515163"/>
    </source>
</evidence>
<accession>A0A6P8HIU9</accession>
<keyword evidence="5" id="KW-0521">NADP</keyword>
<keyword evidence="7 8" id="KW-0503">Monooxygenase</keyword>
<dbReference type="InParanoid" id="A0A6P8HIU9"/>
<gene>
    <name evidence="10" type="primary">LOC116289793</name>
</gene>
<evidence type="ECO:0000256" key="4">
    <source>
        <dbReference type="ARBA" id="ARBA00022827"/>
    </source>
</evidence>
<evidence type="ECO:0000256" key="5">
    <source>
        <dbReference type="ARBA" id="ARBA00022857"/>
    </source>
</evidence>
<evidence type="ECO:0000256" key="8">
    <source>
        <dbReference type="RuleBase" id="RU361177"/>
    </source>
</evidence>
<dbReference type="SUPFAM" id="SSF51905">
    <property type="entry name" value="FAD/NAD(P)-binding domain"/>
    <property type="match status" value="2"/>
</dbReference>
<organism evidence="9 10">
    <name type="scientific">Actinia tenebrosa</name>
    <name type="common">Australian red waratah sea anemone</name>
    <dbReference type="NCBI Taxonomy" id="6105"/>
    <lineage>
        <taxon>Eukaryota</taxon>
        <taxon>Metazoa</taxon>
        <taxon>Cnidaria</taxon>
        <taxon>Anthozoa</taxon>
        <taxon>Hexacorallia</taxon>
        <taxon>Actiniaria</taxon>
        <taxon>Actiniidae</taxon>
        <taxon>Actinia</taxon>
    </lineage>
</organism>
<comment type="cofactor">
    <cofactor evidence="1 8">
        <name>FAD</name>
        <dbReference type="ChEBI" id="CHEBI:57692"/>
    </cofactor>
</comment>
<dbReference type="EC" id="1.-.-.-" evidence="8"/>
<dbReference type="PRINTS" id="PR00370">
    <property type="entry name" value="FMOXYGENASE"/>
</dbReference>
<keyword evidence="9" id="KW-1185">Reference proteome</keyword>
<evidence type="ECO:0000256" key="7">
    <source>
        <dbReference type="ARBA" id="ARBA00023033"/>
    </source>
</evidence>
<dbReference type="Gene3D" id="3.50.50.60">
    <property type="entry name" value="FAD/NAD(P)-binding domain"/>
    <property type="match status" value="2"/>
</dbReference>
<dbReference type="KEGG" id="aten:116289793"/>
<evidence type="ECO:0000256" key="2">
    <source>
        <dbReference type="ARBA" id="ARBA00009183"/>
    </source>
</evidence>
<keyword evidence="3 8" id="KW-0285">Flavoprotein</keyword>
<evidence type="ECO:0000256" key="1">
    <source>
        <dbReference type="ARBA" id="ARBA00001974"/>
    </source>
</evidence>
<dbReference type="OrthoDB" id="66881at2759"/>
<dbReference type="Proteomes" id="UP000515163">
    <property type="component" value="Unplaced"/>
</dbReference>
<dbReference type="Pfam" id="PF00743">
    <property type="entry name" value="FMO-like"/>
    <property type="match status" value="2"/>
</dbReference>
<dbReference type="PANTHER" id="PTHR23023">
    <property type="entry name" value="DIMETHYLANILINE MONOOXYGENASE"/>
    <property type="match status" value="1"/>
</dbReference>
<dbReference type="GO" id="GO:0004499">
    <property type="term" value="F:N,N-dimethylaniline monooxygenase activity"/>
    <property type="evidence" value="ECO:0007669"/>
    <property type="project" value="InterPro"/>
</dbReference>
<dbReference type="InterPro" id="IPR050346">
    <property type="entry name" value="FMO-like"/>
</dbReference>
<dbReference type="RefSeq" id="XP_031552592.1">
    <property type="nucleotide sequence ID" value="XM_031696732.1"/>
</dbReference>
<proteinExistence type="inferred from homology"/>
<evidence type="ECO:0000313" key="10">
    <source>
        <dbReference type="RefSeq" id="XP_031552592.1"/>
    </source>
</evidence>
<protein>
    <recommendedName>
        <fullName evidence="8">Flavin-containing monooxygenase</fullName>
        <ecNumber evidence="8">1.-.-.-</ecNumber>
    </recommendedName>
</protein>
<reference evidence="10" key="1">
    <citation type="submission" date="2025-08" db="UniProtKB">
        <authorList>
            <consortium name="RefSeq"/>
        </authorList>
    </citation>
    <scope>IDENTIFICATION</scope>
    <source>
        <tissue evidence="10">Tentacle</tissue>
    </source>
</reference>
<dbReference type="InterPro" id="IPR020946">
    <property type="entry name" value="Flavin_mOase-like"/>
</dbReference>
<evidence type="ECO:0000256" key="6">
    <source>
        <dbReference type="ARBA" id="ARBA00023002"/>
    </source>
</evidence>
<keyword evidence="4 8" id="KW-0274">FAD</keyword>
<comment type="similarity">
    <text evidence="2 8">Belongs to the FMO family.</text>
</comment>
<evidence type="ECO:0000256" key="3">
    <source>
        <dbReference type="ARBA" id="ARBA00022630"/>
    </source>
</evidence>
<name>A0A6P8HIU9_ACTTE</name>
<dbReference type="InterPro" id="IPR036188">
    <property type="entry name" value="FAD/NAD-bd_sf"/>
</dbReference>
<dbReference type="FunFam" id="3.50.50.60:FF:000138">
    <property type="entry name" value="Flavin-containing monooxygenase"/>
    <property type="match status" value="1"/>
</dbReference>
<dbReference type="GO" id="GO:0050661">
    <property type="term" value="F:NADP binding"/>
    <property type="evidence" value="ECO:0007669"/>
    <property type="project" value="InterPro"/>
</dbReference>
<dbReference type="AlphaFoldDB" id="A0A6P8HIU9"/>